<sequence>MPRTLTLLLLALCCTGCVERRLEITSEPSGALVWVNDQQVGRTPAQASFLYHGVYDIRLELDGYEPLRAEAEAKPPIYEHAPLDLFAEALPMRLENTQRWHFILEPSLESTLAKEQLEADLLARAGAMREALDATAPVEENAPPSDE</sequence>
<reference evidence="2" key="1">
    <citation type="submission" date="2018-06" db="EMBL/GenBank/DDBJ databases">
        <authorList>
            <person name="Zhirakovskaya E."/>
        </authorList>
    </citation>
    <scope>NUCLEOTIDE SEQUENCE</scope>
</reference>
<feature type="domain" description="PEGA" evidence="1">
    <location>
        <begin position="22"/>
        <end position="72"/>
    </location>
</feature>
<organism evidence="2">
    <name type="scientific">hydrothermal vent metagenome</name>
    <dbReference type="NCBI Taxonomy" id="652676"/>
    <lineage>
        <taxon>unclassified sequences</taxon>
        <taxon>metagenomes</taxon>
        <taxon>ecological metagenomes</taxon>
    </lineage>
</organism>
<dbReference type="InterPro" id="IPR013229">
    <property type="entry name" value="PEGA"/>
</dbReference>
<protein>
    <recommendedName>
        <fullName evidence="1">PEGA domain-containing protein</fullName>
    </recommendedName>
</protein>
<dbReference type="Pfam" id="PF08308">
    <property type="entry name" value="PEGA"/>
    <property type="match status" value="1"/>
</dbReference>
<evidence type="ECO:0000313" key="2">
    <source>
        <dbReference type="EMBL" id="VAX41020.1"/>
    </source>
</evidence>
<name>A0A3B1DZA5_9ZZZZ</name>
<gene>
    <name evidence="2" type="ORF">MNBD_PLANCTO03-162</name>
</gene>
<dbReference type="AlphaFoldDB" id="A0A3B1DZA5"/>
<proteinExistence type="predicted"/>
<evidence type="ECO:0000259" key="1">
    <source>
        <dbReference type="Pfam" id="PF08308"/>
    </source>
</evidence>
<accession>A0A3B1DZA5</accession>
<dbReference type="EMBL" id="UOGK01000481">
    <property type="protein sequence ID" value="VAX41020.1"/>
    <property type="molecule type" value="Genomic_DNA"/>
</dbReference>